<comment type="caution">
    <text evidence="1">The sequence shown here is derived from an EMBL/GenBank/DDBJ whole genome shotgun (WGS) entry which is preliminary data.</text>
</comment>
<accession>A0ACC3CSR5</accession>
<sequence>IHRDRIRSPDATSNCKQLPEQSLTAAGESPFLQLPRELRDQVYHRLLAIEEPQISLEYERLDGFQQSLSYIARLLLLPICQTNKQVAAEVFEIYLRYFPVYFNSGPDVLRLLFAHLPPQALSWIKRLEVAWHWPIREIKWVLEEIEVNELTPLYDFIAARTNIKSITSTLKFLARGHSYLLPSTSINHTIGSALRRYWLVIATFNMMMMLDGCLDEVNIRYQPKNTLTLLDPTVDVTAMAHTAPKDWHLEDYEALHELEKELAFRG</sequence>
<evidence type="ECO:0000313" key="1">
    <source>
        <dbReference type="EMBL" id="KAK3044187.1"/>
    </source>
</evidence>
<dbReference type="Proteomes" id="UP001186974">
    <property type="component" value="Unassembled WGS sequence"/>
</dbReference>
<gene>
    <name evidence="1" type="ORF">LTS18_001942</name>
</gene>
<dbReference type="EMBL" id="JAWDJW010012305">
    <property type="protein sequence ID" value="KAK3044187.1"/>
    <property type="molecule type" value="Genomic_DNA"/>
</dbReference>
<feature type="non-terminal residue" evidence="1">
    <location>
        <position position="1"/>
    </location>
</feature>
<proteinExistence type="predicted"/>
<organism evidence="1 2">
    <name type="scientific">Coniosporium uncinatum</name>
    <dbReference type="NCBI Taxonomy" id="93489"/>
    <lineage>
        <taxon>Eukaryota</taxon>
        <taxon>Fungi</taxon>
        <taxon>Dikarya</taxon>
        <taxon>Ascomycota</taxon>
        <taxon>Pezizomycotina</taxon>
        <taxon>Dothideomycetes</taxon>
        <taxon>Dothideomycetes incertae sedis</taxon>
        <taxon>Coniosporium</taxon>
    </lineage>
</organism>
<keyword evidence="2" id="KW-1185">Reference proteome</keyword>
<protein>
    <submittedName>
        <fullName evidence="1">Uncharacterized protein</fullName>
    </submittedName>
</protein>
<evidence type="ECO:0000313" key="2">
    <source>
        <dbReference type="Proteomes" id="UP001186974"/>
    </source>
</evidence>
<reference evidence="1" key="1">
    <citation type="submission" date="2024-09" db="EMBL/GenBank/DDBJ databases">
        <title>Black Yeasts Isolated from many extreme environments.</title>
        <authorList>
            <person name="Coleine C."/>
            <person name="Stajich J.E."/>
            <person name="Selbmann L."/>
        </authorList>
    </citation>
    <scope>NUCLEOTIDE SEQUENCE</scope>
    <source>
        <strain evidence="1">CCFEE 5737</strain>
    </source>
</reference>
<name>A0ACC3CSR5_9PEZI</name>